<protein>
    <submittedName>
        <fullName evidence="11">Uncharacterized protein</fullName>
    </submittedName>
</protein>
<dbReference type="Pfam" id="PF24626">
    <property type="entry name" value="SH3_Tf2-1"/>
    <property type="match status" value="1"/>
</dbReference>
<dbReference type="GO" id="GO:0003676">
    <property type="term" value="F:nucleic acid binding"/>
    <property type="evidence" value="ECO:0007669"/>
    <property type="project" value="InterPro"/>
</dbReference>
<evidence type="ECO:0000256" key="1">
    <source>
        <dbReference type="ARBA" id="ARBA00022670"/>
    </source>
</evidence>
<name>A0A699HPC1_TANCI</name>
<keyword evidence="3" id="KW-0548">Nucleotidyltransferase</keyword>
<dbReference type="InterPro" id="IPR056924">
    <property type="entry name" value="SH3_Tf2-1"/>
</dbReference>
<evidence type="ECO:0000259" key="10">
    <source>
        <dbReference type="Pfam" id="PF24626"/>
    </source>
</evidence>
<feature type="compositionally biased region" description="Basic and acidic residues" evidence="8">
    <location>
        <begin position="163"/>
        <end position="176"/>
    </location>
</feature>
<feature type="domain" description="Tf2-1-like SH3-like" evidence="10">
    <location>
        <begin position="590"/>
        <end position="644"/>
    </location>
</feature>
<dbReference type="Gene3D" id="3.30.420.10">
    <property type="entry name" value="Ribonuclease H-like superfamily/Ribonuclease H"/>
    <property type="match status" value="1"/>
</dbReference>
<evidence type="ECO:0000256" key="3">
    <source>
        <dbReference type="ARBA" id="ARBA00022695"/>
    </source>
</evidence>
<keyword evidence="5" id="KW-0255">Endonuclease</keyword>
<dbReference type="InterPro" id="IPR053134">
    <property type="entry name" value="RNA-dir_DNA_polymerase"/>
</dbReference>
<evidence type="ECO:0000256" key="2">
    <source>
        <dbReference type="ARBA" id="ARBA00022679"/>
    </source>
</evidence>
<dbReference type="Gene3D" id="3.30.70.270">
    <property type="match status" value="1"/>
</dbReference>
<dbReference type="InterPro" id="IPR000477">
    <property type="entry name" value="RT_dom"/>
</dbReference>
<dbReference type="GO" id="GO:0008233">
    <property type="term" value="F:peptidase activity"/>
    <property type="evidence" value="ECO:0007669"/>
    <property type="project" value="UniProtKB-KW"/>
</dbReference>
<evidence type="ECO:0000259" key="9">
    <source>
        <dbReference type="Pfam" id="PF00078"/>
    </source>
</evidence>
<dbReference type="InterPro" id="IPR043502">
    <property type="entry name" value="DNA/RNA_pol_sf"/>
</dbReference>
<dbReference type="GO" id="GO:0006508">
    <property type="term" value="P:proteolysis"/>
    <property type="evidence" value="ECO:0007669"/>
    <property type="project" value="UniProtKB-KW"/>
</dbReference>
<keyword evidence="1" id="KW-0645">Protease</keyword>
<dbReference type="GO" id="GO:0004519">
    <property type="term" value="F:endonuclease activity"/>
    <property type="evidence" value="ECO:0007669"/>
    <property type="project" value="UniProtKB-KW"/>
</dbReference>
<evidence type="ECO:0000256" key="5">
    <source>
        <dbReference type="ARBA" id="ARBA00022759"/>
    </source>
</evidence>
<comment type="caution">
    <text evidence="11">The sequence shown here is derived from an EMBL/GenBank/DDBJ whole genome shotgun (WGS) entry which is preliminary data.</text>
</comment>
<sequence>MRHDPCGLGYPVSSSRLQADRLQHHEVEGRVDGLVEEVEGLENQRAELVVGLVIEMVNEVTKVSGQMEALTKSLTSLRSLLSNCKTYFLPSLLKLVHHLVTTENKRIERYIYGLASQICKMVVATEPTTIQSLVLKAGMLTDEAIKNASLRKNTKKRGNSMELSRDGHVRDDNKRSKTGREFSIVTNPVRKEYTCTAPKCTNCSFHHNPKMPCRACFEWNGTDHYKASCLRLIQAPRQGGNRQNQPMAIEGGQDIDPSDLGFSYEIEIASEQLVAINKEWTGCPGIRLKLFAMRRNFPEVFPDDLLGLPPSREFEFRIDLIPRAMSVAKSLYRLAPFEMKELSSQLREVQDNGFIRPSLSPWGSSVLFYFSKIDLRSGYHQLRVYEDDILKTAFRTRYGHFEFKVMPFGLTNAPAVFMDLMSRVCRPYLDKFVIVFIDEILIYSKTKEEHEMHLGFILELLKKEKLYVKFSKCEFWLQEVQFLRHVINGDGIHQPEIPEWKWERIAMDFVTKLPRTSSRGTWDFHLPLVEFSYNNNYHCSMRYAPFEALYGRKYHSPILWVEVGEGQLIGPEIVQETTEKISQIKDKLKAVRVVRFGKKGELAPKFVGPFEIIERISPVAYRLRLHEELNDVHDTFHMSNIKKCLADQALHVPLEEIHVSAKLNFVEELVEILEREFKKLKPSRIPIIK</sequence>
<feature type="region of interest" description="Disordered" evidence="8">
    <location>
        <begin position="153"/>
        <end position="176"/>
    </location>
</feature>
<dbReference type="EMBL" id="BKCJ010186467">
    <property type="protein sequence ID" value="GEY53162.1"/>
    <property type="molecule type" value="Genomic_DNA"/>
</dbReference>
<keyword evidence="4" id="KW-0540">Nuclease</keyword>
<dbReference type="PANTHER" id="PTHR24559:SF427">
    <property type="entry name" value="RNA-DIRECTED DNA POLYMERASE"/>
    <property type="match status" value="1"/>
</dbReference>
<evidence type="ECO:0000256" key="7">
    <source>
        <dbReference type="ARBA" id="ARBA00022918"/>
    </source>
</evidence>
<dbReference type="AlphaFoldDB" id="A0A699HPC1"/>
<keyword evidence="7" id="KW-0695">RNA-directed DNA polymerase</keyword>
<dbReference type="GO" id="GO:0003964">
    <property type="term" value="F:RNA-directed DNA polymerase activity"/>
    <property type="evidence" value="ECO:0007669"/>
    <property type="project" value="UniProtKB-KW"/>
</dbReference>
<feature type="domain" description="Reverse transcriptase" evidence="9">
    <location>
        <begin position="369"/>
        <end position="483"/>
    </location>
</feature>
<dbReference type="SUPFAM" id="SSF56672">
    <property type="entry name" value="DNA/RNA polymerases"/>
    <property type="match status" value="1"/>
</dbReference>
<keyword evidence="2" id="KW-0808">Transferase</keyword>
<dbReference type="Gene3D" id="3.10.10.10">
    <property type="entry name" value="HIV Type 1 Reverse Transcriptase, subunit A, domain 1"/>
    <property type="match status" value="2"/>
</dbReference>
<dbReference type="PANTHER" id="PTHR24559">
    <property type="entry name" value="TRANSPOSON TY3-I GAG-POL POLYPROTEIN"/>
    <property type="match status" value="1"/>
</dbReference>
<dbReference type="InterPro" id="IPR036397">
    <property type="entry name" value="RNaseH_sf"/>
</dbReference>
<feature type="non-terminal residue" evidence="11">
    <location>
        <position position="689"/>
    </location>
</feature>
<dbReference type="CDD" id="cd01647">
    <property type="entry name" value="RT_LTR"/>
    <property type="match status" value="1"/>
</dbReference>
<organism evidence="11">
    <name type="scientific">Tanacetum cinerariifolium</name>
    <name type="common">Dalmatian daisy</name>
    <name type="synonym">Chrysanthemum cinerariifolium</name>
    <dbReference type="NCBI Taxonomy" id="118510"/>
    <lineage>
        <taxon>Eukaryota</taxon>
        <taxon>Viridiplantae</taxon>
        <taxon>Streptophyta</taxon>
        <taxon>Embryophyta</taxon>
        <taxon>Tracheophyta</taxon>
        <taxon>Spermatophyta</taxon>
        <taxon>Magnoliopsida</taxon>
        <taxon>eudicotyledons</taxon>
        <taxon>Gunneridae</taxon>
        <taxon>Pentapetalae</taxon>
        <taxon>asterids</taxon>
        <taxon>campanulids</taxon>
        <taxon>Asterales</taxon>
        <taxon>Asteraceae</taxon>
        <taxon>Asteroideae</taxon>
        <taxon>Anthemideae</taxon>
        <taxon>Anthemidinae</taxon>
        <taxon>Tanacetum</taxon>
    </lineage>
</organism>
<evidence type="ECO:0000313" key="11">
    <source>
        <dbReference type="EMBL" id="GEY53162.1"/>
    </source>
</evidence>
<keyword evidence="6" id="KW-0378">Hydrolase</keyword>
<dbReference type="FunFam" id="3.10.10.10:FF:000007">
    <property type="entry name" value="Retrovirus-related Pol polyprotein from transposon 17.6-like Protein"/>
    <property type="match status" value="1"/>
</dbReference>
<accession>A0A699HPC1</accession>
<dbReference type="InterPro" id="IPR043128">
    <property type="entry name" value="Rev_trsase/Diguanyl_cyclase"/>
</dbReference>
<proteinExistence type="predicted"/>
<gene>
    <name evidence="11" type="ORF">Tci_425136</name>
</gene>
<evidence type="ECO:0000256" key="6">
    <source>
        <dbReference type="ARBA" id="ARBA00022801"/>
    </source>
</evidence>
<reference evidence="11" key="1">
    <citation type="journal article" date="2019" name="Sci. Rep.">
        <title>Draft genome of Tanacetum cinerariifolium, the natural source of mosquito coil.</title>
        <authorList>
            <person name="Yamashiro T."/>
            <person name="Shiraishi A."/>
            <person name="Satake H."/>
            <person name="Nakayama K."/>
        </authorList>
    </citation>
    <scope>NUCLEOTIDE SEQUENCE</scope>
</reference>
<evidence type="ECO:0000256" key="8">
    <source>
        <dbReference type="SAM" id="MobiDB-lite"/>
    </source>
</evidence>
<dbReference type="Pfam" id="PF00078">
    <property type="entry name" value="RVT_1"/>
    <property type="match status" value="1"/>
</dbReference>
<evidence type="ECO:0000256" key="4">
    <source>
        <dbReference type="ARBA" id="ARBA00022722"/>
    </source>
</evidence>